<dbReference type="OrthoDB" id="3197056at2"/>
<feature type="compositionally biased region" description="Polar residues" evidence="1">
    <location>
        <begin position="291"/>
        <end position="300"/>
    </location>
</feature>
<name>A0A100YUM5_TRASO</name>
<dbReference type="GO" id="GO:0005975">
    <property type="term" value="P:carbohydrate metabolic process"/>
    <property type="evidence" value="ECO:0007669"/>
    <property type="project" value="UniProtKB-ARBA"/>
</dbReference>
<dbReference type="Gene3D" id="2.60.40.10">
    <property type="entry name" value="Immunoglobulins"/>
    <property type="match status" value="1"/>
</dbReference>
<dbReference type="InterPro" id="IPR008454">
    <property type="entry name" value="Collagen-bd_Cna-like_B-typ_dom"/>
</dbReference>
<feature type="domain" description="CNA-B" evidence="3">
    <location>
        <begin position="195"/>
        <end position="280"/>
    </location>
</feature>
<dbReference type="CDD" id="cd00222">
    <property type="entry name" value="CollagenBindB"/>
    <property type="match status" value="1"/>
</dbReference>
<keyword evidence="2" id="KW-0472">Membrane</keyword>
<dbReference type="SUPFAM" id="SSF49478">
    <property type="entry name" value="Cna protein B-type domain"/>
    <property type="match status" value="1"/>
</dbReference>
<keyword evidence="2" id="KW-1133">Transmembrane helix</keyword>
<keyword evidence="5" id="KW-1185">Reference proteome</keyword>
<feature type="transmembrane region" description="Helical" evidence="2">
    <location>
        <begin position="305"/>
        <end position="323"/>
    </location>
</feature>
<evidence type="ECO:0000256" key="2">
    <source>
        <dbReference type="SAM" id="Phobius"/>
    </source>
</evidence>
<dbReference type="Proteomes" id="UP000054078">
    <property type="component" value="Unassembled WGS sequence"/>
</dbReference>
<organism evidence="4 5">
    <name type="scientific">Tractidigestivibacter scatoligenes</name>
    <name type="common">Olsenella scatoligenes</name>
    <dbReference type="NCBI Taxonomy" id="1299998"/>
    <lineage>
        <taxon>Bacteria</taxon>
        <taxon>Bacillati</taxon>
        <taxon>Actinomycetota</taxon>
        <taxon>Coriobacteriia</taxon>
        <taxon>Coriobacteriales</taxon>
        <taxon>Atopobiaceae</taxon>
        <taxon>Tractidigestivibacter</taxon>
    </lineage>
</organism>
<accession>A0A100YUM5</accession>
<evidence type="ECO:0000313" key="5">
    <source>
        <dbReference type="Proteomes" id="UP000054078"/>
    </source>
</evidence>
<gene>
    <name evidence="4" type="ORF">AUL39_07150</name>
</gene>
<protein>
    <recommendedName>
        <fullName evidence="3">CNA-B domain-containing protein</fullName>
    </recommendedName>
</protein>
<sequence length="332" mass="34490">MTRRETKPFGSAGRVLVAVAVLLAAVLAAVPATARAQVGIARGTVCSLEVEKCPAEGQGFHLALVARMDAAGKLTAVPALEDAVTETGIDPATFSEATDAQTLSAAASSYLGYVASGKGSFDEKDATVAGGKASFAGLEPGMYLLTADPATVGGSTYTALPNLVIVSRVDGSTYATDCQVEAKFEVRPAETQHNRVTKLWQGDSASTRPQSVQVAIYNGDQLYQEVTLDASNNWTFAWDGEGNWSVREKDVPAGYTCSVLMTRGDSESGQDGMDFTLTNTAPTGKHENPRTPGSISNTGDPTSPVVPAALLCAGGVLVLLGLAGRRREEGRA</sequence>
<comment type="caution">
    <text evidence="4">The sequence shown here is derived from an EMBL/GenBank/DDBJ whole genome shotgun (WGS) entry which is preliminary data.</text>
</comment>
<dbReference type="AlphaFoldDB" id="A0A100YUM5"/>
<evidence type="ECO:0000256" key="1">
    <source>
        <dbReference type="SAM" id="MobiDB-lite"/>
    </source>
</evidence>
<feature type="region of interest" description="Disordered" evidence="1">
    <location>
        <begin position="266"/>
        <end position="300"/>
    </location>
</feature>
<evidence type="ECO:0000313" key="4">
    <source>
        <dbReference type="EMBL" id="KUH57997.1"/>
    </source>
</evidence>
<dbReference type="Pfam" id="PF05738">
    <property type="entry name" value="Cna_B"/>
    <property type="match status" value="1"/>
</dbReference>
<proteinExistence type="predicted"/>
<dbReference type="Gene3D" id="2.60.40.1140">
    <property type="entry name" value="Collagen-binding surface protein Cna, B-type domain"/>
    <property type="match status" value="1"/>
</dbReference>
<reference evidence="4 5" key="1">
    <citation type="submission" date="2015-12" db="EMBL/GenBank/DDBJ databases">
        <title>Draft Genome Sequence of Olsenella scatoligenes SK9K4T; a Producer of 3-Methylindole- (skatole) and 4-Methylphenol- (p-cresol) Isolated from Pig Feces.</title>
        <authorList>
            <person name="Li X."/>
            <person name="Borg B."/>
            <person name="Canibe N."/>
        </authorList>
    </citation>
    <scope>NUCLEOTIDE SEQUENCE [LARGE SCALE GENOMIC DNA]</scope>
    <source>
        <strain evidence="4 5">SK9K4</strain>
    </source>
</reference>
<dbReference type="RefSeq" id="WP_059054929.1">
    <property type="nucleotide sequence ID" value="NZ_LOJF01000010.1"/>
</dbReference>
<keyword evidence="2" id="KW-0812">Transmembrane</keyword>
<dbReference type="EMBL" id="LOJF01000010">
    <property type="protein sequence ID" value="KUH57997.1"/>
    <property type="molecule type" value="Genomic_DNA"/>
</dbReference>
<dbReference type="STRING" id="1299998.AUL39_07150"/>
<evidence type="ECO:0000259" key="3">
    <source>
        <dbReference type="Pfam" id="PF05738"/>
    </source>
</evidence>
<dbReference type="InterPro" id="IPR013783">
    <property type="entry name" value="Ig-like_fold"/>
</dbReference>